<evidence type="ECO:0000313" key="3">
    <source>
        <dbReference type="Proteomes" id="UP000664466"/>
    </source>
</evidence>
<dbReference type="EMBL" id="JAFMPM010000002">
    <property type="protein sequence ID" value="MBO0611342.1"/>
    <property type="molecule type" value="Genomic_DNA"/>
</dbReference>
<evidence type="ECO:0000313" key="2">
    <source>
        <dbReference type="EMBL" id="QTX12934.1"/>
    </source>
</evidence>
<name>A0A8B0SPS9_9GAMM</name>
<gene>
    <name evidence="1" type="ORF">J1836_00110</name>
    <name evidence="2" type="ORF">J1836_020090</name>
</gene>
<proteinExistence type="predicted"/>
<dbReference type="Proteomes" id="UP000664466">
    <property type="component" value="Unassembled WGS sequence"/>
</dbReference>
<dbReference type="EMBL" id="CP072749">
    <property type="protein sequence ID" value="QTX12934.1"/>
    <property type="molecule type" value="Genomic_DNA"/>
</dbReference>
<geneLocation type="plasmid" evidence="2">
    <name>pTfr12</name>
</geneLocation>
<protein>
    <submittedName>
        <fullName evidence="2">Uncharacterized protein</fullName>
    </submittedName>
</protein>
<reference evidence="2" key="2">
    <citation type="submission" date="2021-04" db="EMBL/GenBank/DDBJ databases">
        <title>Complete Genome and methylome analysis of Thiothrix fructosivorans ATCC 49748.</title>
        <authorList>
            <person name="Fomenkov A."/>
            <person name="Sun L."/>
            <person name="Vincze T."/>
            <person name="Grabovich M.Y."/>
            <person name="Roberts R.J."/>
        </authorList>
    </citation>
    <scope>NUCLEOTIDE SEQUENCE</scope>
    <source>
        <strain evidence="2">ATCC 49748</strain>
        <plasmid evidence="2">pTfr12</plasmid>
    </source>
</reference>
<accession>A0A8B0SPS9</accession>
<keyword evidence="2" id="KW-0614">Plasmid</keyword>
<reference evidence="1 3" key="1">
    <citation type="submission" date="2021-03" db="EMBL/GenBank/DDBJ databases">
        <title>Draft genome and methylome analysis of Thiotrix fructosivoruns ATCC 49748.</title>
        <authorList>
            <person name="Fomenkov A."/>
            <person name="Grabovich M.Y."/>
            <person name="Roberts R.J."/>
        </authorList>
    </citation>
    <scope>NUCLEOTIDE SEQUENCE [LARGE SCALE GENOMIC DNA]</scope>
    <source>
        <strain evidence="1 3">ATCC 49748</strain>
        <plasmid evidence="1">pTfr12</plasmid>
    </source>
</reference>
<keyword evidence="3" id="KW-1185">Reference proteome</keyword>
<evidence type="ECO:0000313" key="1">
    <source>
        <dbReference type="EMBL" id="MBO0611342.1"/>
    </source>
</evidence>
<sequence>MQNLFSFLAAGGTTNRVAALREAAHRTYRSRESTPPTLWKASDAEAKPRATVAVTIGRASACAAQAGQ</sequence>
<dbReference type="AlphaFoldDB" id="A0A8B0SPS9"/>
<organism evidence="2">
    <name type="scientific">Thiothrix fructosivorans</name>
    <dbReference type="NCBI Taxonomy" id="111770"/>
    <lineage>
        <taxon>Bacteria</taxon>
        <taxon>Pseudomonadati</taxon>
        <taxon>Pseudomonadota</taxon>
        <taxon>Gammaproteobacteria</taxon>
        <taxon>Thiotrichales</taxon>
        <taxon>Thiotrichaceae</taxon>
        <taxon>Thiothrix</taxon>
    </lineage>
</organism>
<dbReference type="RefSeq" id="WP_207249058.1">
    <property type="nucleotide sequence ID" value="NZ_JAFMPM010000002.1"/>
</dbReference>